<accession>A0A5J4UPY3</accession>
<gene>
    <name evidence="1" type="ORF">EZS28_032638</name>
</gene>
<evidence type="ECO:0000313" key="1">
    <source>
        <dbReference type="EMBL" id="KAA6371835.1"/>
    </source>
</evidence>
<comment type="caution">
    <text evidence="1">The sequence shown here is derived from an EMBL/GenBank/DDBJ whole genome shotgun (WGS) entry which is preliminary data.</text>
</comment>
<protein>
    <submittedName>
        <fullName evidence="1">Uncharacterized protein</fullName>
    </submittedName>
</protein>
<sequence>MKIMKERIYPLIHLNCLPDINCQQCINIPQSPAILELKSAVFKALYDASYNDYDFLGMLRIDHNIIPHLTHMLIQFSFQSQLDKRTNSQEQHDQQQSESSSSLSLITFSINLLERLININNNNRYAVINTSNALHSFCALTNYKINIHFSQEIDNQTFKVRSSIKRCLRYIHQFGDLSAHSELINAKYVGVLVIAISTASGSGEEQDLEIRDGLDNISDFLECLNQGRNDYATFPPQPLLARRSEEQIKEEGGNEEIDSQLINEGDYGLIKNSANEGKGTILNYFIEQGNQRPYWYNY</sequence>
<reference evidence="1 2" key="1">
    <citation type="submission" date="2019-03" db="EMBL/GenBank/DDBJ databases">
        <title>Single cell metagenomics reveals metabolic interactions within the superorganism composed of flagellate Streblomastix strix and complex community of Bacteroidetes bacteria on its surface.</title>
        <authorList>
            <person name="Treitli S.C."/>
            <person name="Kolisko M."/>
            <person name="Husnik F."/>
            <person name="Keeling P."/>
            <person name="Hampl V."/>
        </authorList>
    </citation>
    <scope>NUCLEOTIDE SEQUENCE [LARGE SCALE GENOMIC DNA]</scope>
    <source>
        <strain evidence="1">ST1C</strain>
    </source>
</reference>
<dbReference type="Proteomes" id="UP000324800">
    <property type="component" value="Unassembled WGS sequence"/>
</dbReference>
<organism evidence="1 2">
    <name type="scientific">Streblomastix strix</name>
    <dbReference type="NCBI Taxonomy" id="222440"/>
    <lineage>
        <taxon>Eukaryota</taxon>
        <taxon>Metamonada</taxon>
        <taxon>Preaxostyla</taxon>
        <taxon>Oxymonadida</taxon>
        <taxon>Streblomastigidae</taxon>
        <taxon>Streblomastix</taxon>
    </lineage>
</organism>
<name>A0A5J4UPY3_9EUKA</name>
<dbReference type="AlphaFoldDB" id="A0A5J4UPY3"/>
<proteinExistence type="predicted"/>
<evidence type="ECO:0000313" key="2">
    <source>
        <dbReference type="Proteomes" id="UP000324800"/>
    </source>
</evidence>
<dbReference type="EMBL" id="SNRW01014117">
    <property type="protein sequence ID" value="KAA6371835.1"/>
    <property type="molecule type" value="Genomic_DNA"/>
</dbReference>